<gene>
    <name evidence="1" type="ORF">BLA39750_03051</name>
</gene>
<reference evidence="1 2" key="1">
    <citation type="submission" date="2019-09" db="EMBL/GenBank/DDBJ databases">
        <authorList>
            <person name="Depoorter E."/>
        </authorList>
    </citation>
    <scope>NUCLEOTIDE SEQUENCE [LARGE SCALE GENOMIC DNA]</scope>
    <source>
        <strain evidence="1">R-39750</strain>
    </source>
</reference>
<dbReference type="Proteomes" id="UP000494110">
    <property type="component" value="Unassembled WGS sequence"/>
</dbReference>
<evidence type="ECO:0000313" key="1">
    <source>
        <dbReference type="EMBL" id="VWD08420.1"/>
    </source>
</evidence>
<proteinExistence type="predicted"/>
<accession>A0A6P2XFS6</accession>
<protein>
    <submittedName>
        <fullName evidence="1">Uncharacterized protein</fullName>
    </submittedName>
</protein>
<evidence type="ECO:0000313" key="2">
    <source>
        <dbReference type="Proteomes" id="UP000494110"/>
    </source>
</evidence>
<organism evidence="1 2">
    <name type="scientific">Burkholderia lata (strain ATCC 17760 / DSM 23089 / LMG 22485 / NCIMB 9086 / R18194 / 383)</name>
    <dbReference type="NCBI Taxonomy" id="482957"/>
    <lineage>
        <taxon>Bacteria</taxon>
        <taxon>Pseudomonadati</taxon>
        <taxon>Pseudomonadota</taxon>
        <taxon>Betaproteobacteria</taxon>
        <taxon>Burkholderiales</taxon>
        <taxon>Burkholderiaceae</taxon>
        <taxon>Burkholderia</taxon>
        <taxon>Burkholderia cepacia complex</taxon>
    </lineage>
</organism>
<sequence>MAMLPGIGLLRGQGVVFFGLAQLPPQANITNG</sequence>
<dbReference type="EMBL" id="CABVQN010000013">
    <property type="protein sequence ID" value="VWD08420.1"/>
    <property type="molecule type" value="Genomic_DNA"/>
</dbReference>
<dbReference type="AlphaFoldDB" id="A0A6P2XFS6"/>
<name>A0A6P2XFS6_BURL3</name>